<dbReference type="PROSITE" id="PS00455">
    <property type="entry name" value="AMP_BINDING"/>
    <property type="match status" value="1"/>
</dbReference>
<gene>
    <name evidence="7" type="ORF">F3087_13885</name>
</gene>
<dbReference type="OrthoDB" id="9803968at2"/>
<dbReference type="GO" id="GO:0005324">
    <property type="term" value="F:long-chain fatty acid transmembrane transporter activity"/>
    <property type="evidence" value="ECO:0007669"/>
    <property type="project" value="TreeGrafter"/>
</dbReference>
<dbReference type="GO" id="GO:0004467">
    <property type="term" value="F:long-chain fatty acid-CoA ligase activity"/>
    <property type="evidence" value="ECO:0007669"/>
    <property type="project" value="TreeGrafter"/>
</dbReference>
<reference evidence="7 8" key="1">
    <citation type="submission" date="2019-09" db="EMBL/GenBank/DDBJ databases">
        <authorList>
            <person name="Wang X."/>
        </authorList>
    </citation>
    <scope>NUCLEOTIDE SEQUENCE [LARGE SCALE GENOMIC DNA]</scope>
    <source>
        <strain evidence="7 8">CICC 11023</strain>
    </source>
</reference>
<evidence type="ECO:0000313" key="7">
    <source>
        <dbReference type="EMBL" id="KAA8888152.1"/>
    </source>
</evidence>
<dbReference type="SUPFAM" id="SSF56801">
    <property type="entry name" value="Acetyl-CoA synthetase-like"/>
    <property type="match status" value="1"/>
</dbReference>
<sequence>MSSDGRSTVSLFSLAQNLPAMALEVPAMLRNAAGMLVGPDDKSSVGLYFQRAAHRHPDRTFLRFEGTAYTYGEANAEVNRYASVLAARGVRRGDVVGLLMTNRPETLFTALASVKLGATVGLLNHHQRDQVLAHSFGLLNSVLNVIGEECKEALDSLAEPLPNVLPANDLQAAAQHADATDPPVCAEVTAKERAFLIFTSGTTGLPKASVMTHLRWTKSLAGIAGLGIRLRGNDTLYCCLPLYHNNAMTVALSAVIGAGGTLALGRQFSVSRFWDEVIREQATGFIYIGELCRYLLNQPAKPTDRQHKVRLAVGNGLRPELWDEFKTRFGINRIVEFYSASEANIAFINAFSVDRTAGFGPLPYAVVEYDDETGKAKRGKDGRLRKVGAGGVGLLLSKVTDRSPFDGYTDKDASEAKLVRDGFAQGDVWFDTGDLVRNQGWHHIAFVDRLGDTFRWKGENVATTEVEGALTRSHALSQAVVYGVDVPGADGKAGMAAVTLTPDVEFDGKAIAGEVYQQLPGYAVPLFIRVVDELEQTSTFKSRKVELRKQGYAADGDGSLYVLAGRSDGYVPFYDDYAADVAAGRAPKN</sequence>
<comment type="similarity">
    <text evidence="1">Belongs to the ATP-dependent AMP-binding enzyme family.</text>
</comment>
<evidence type="ECO:0000259" key="5">
    <source>
        <dbReference type="Pfam" id="PF00501"/>
    </source>
</evidence>
<evidence type="ECO:0000256" key="2">
    <source>
        <dbReference type="ARBA" id="ARBA00022598"/>
    </source>
</evidence>
<dbReference type="InterPro" id="IPR025110">
    <property type="entry name" value="AMP-bd_C"/>
</dbReference>
<dbReference type="AlphaFoldDB" id="A0A5N0EFL2"/>
<dbReference type="EMBL" id="VXLC01000004">
    <property type="protein sequence ID" value="KAA8888152.1"/>
    <property type="molecule type" value="Genomic_DNA"/>
</dbReference>
<dbReference type="NCBIfam" id="NF006134">
    <property type="entry name" value="PRK08279.1"/>
    <property type="match status" value="1"/>
</dbReference>
<proteinExistence type="inferred from homology"/>
<evidence type="ECO:0000256" key="4">
    <source>
        <dbReference type="ARBA" id="ARBA00022840"/>
    </source>
</evidence>
<dbReference type="RefSeq" id="WP_150402321.1">
    <property type="nucleotide sequence ID" value="NZ_VXLC01000004.1"/>
</dbReference>
<dbReference type="InterPro" id="IPR045851">
    <property type="entry name" value="AMP-bd_C_sf"/>
</dbReference>
<dbReference type="InterPro" id="IPR020845">
    <property type="entry name" value="AMP-binding_CS"/>
</dbReference>
<dbReference type="Gene3D" id="3.40.50.12780">
    <property type="entry name" value="N-terminal domain of ligase-like"/>
    <property type="match status" value="1"/>
</dbReference>
<dbReference type="GO" id="GO:0005524">
    <property type="term" value="F:ATP binding"/>
    <property type="evidence" value="ECO:0007669"/>
    <property type="project" value="UniProtKB-KW"/>
</dbReference>
<dbReference type="FunFam" id="3.30.300.30:FF:000020">
    <property type="entry name" value="Long-chain fatty acid transporter"/>
    <property type="match status" value="1"/>
</dbReference>
<dbReference type="GO" id="GO:0005886">
    <property type="term" value="C:plasma membrane"/>
    <property type="evidence" value="ECO:0007669"/>
    <property type="project" value="TreeGrafter"/>
</dbReference>
<dbReference type="Proteomes" id="UP000323876">
    <property type="component" value="Unassembled WGS sequence"/>
</dbReference>
<organism evidence="7 8">
    <name type="scientific">Nocardia colli</name>
    <dbReference type="NCBI Taxonomy" id="2545717"/>
    <lineage>
        <taxon>Bacteria</taxon>
        <taxon>Bacillati</taxon>
        <taxon>Actinomycetota</taxon>
        <taxon>Actinomycetes</taxon>
        <taxon>Mycobacteriales</taxon>
        <taxon>Nocardiaceae</taxon>
        <taxon>Nocardia</taxon>
    </lineage>
</organism>
<evidence type="ECO:0000259" key="6">
    <source>
        <dbReference type="Pfam" id="PF13193"/>
    </source>
</evidence>
<protein>
    <submittedName>
        <fullName evidence="7">Long-chain-acyl-CoA synthetase</fullName>
    </submittedName>
</protein>
<dbReference type="InterPro" id="IPR042099">
    <property type="entry name" value="ANL_N_sf"/>
</dbReference>
<dbReference type="PANTHER" id="PTHR43107:SF15">
    <property type="entry name" value="FATTY ACID TRANSPORT PROTEIN 3, ISOFORM A"/>
    <property type="match status" value="1"/>
</dbReference>
<keyword evidence="4" id="KW-0067">ATP-binding</keyword>
<dbReference type="Pfam" id="PF13193">
    <property type="entry name" value="AMP-binding_C"/>
    <property type="match status" value="1"/>
</dbReference>
<keyword evidence="8" id="KW-1185">Reference proteome</keyword>
<dbReference type="PANTHER" id="PTHR43107">
    <property type="entry name" value="LONG-CHAIN FATTY ACID TRANSPORT PROTEIN"/>
    <property type="match status" value="1"/>
</dbReference>
<evidence type="ECO:0000256" key="1">
    <source>
        <dbReference type="ARBA" id="ARBA00006432"/>
    </source>
</evidence>
<evidence type="ECO:0000313" key="8">
    <source>
        <dbReference type="Proteomes" id="UP000323876"/>
    </source>
</evidence>
<name>A0A5N0EFL2_9NOCA</name>
<keyword evidence="3" id="KW-0547">Nucleotide-binding</keyword>
<dbReference type="InterPro" id="IPR000873">
    <property type="entry name" value="AMP-dep_synth/lig_dom"/>
</dbReference>
<evidence type="ECO:0000256" key="3">
    <source>
        <dbReference type="ARBA" id="ARBA00022741"/>
    </source>
</evidence>
<comment type="caution">
    <text evidence="7">The sequence shown here is derived from an EMBL/GenBank/DDBJ whole genome shotgun (WGS) entry which is preliminary data.</text>
</comment>
<dbReference type="GO" id="GO:0044539">
    <property type="term" value="P:long-chain fatty acid import into cell"/>
    <property type="evidence" value="ECO:0007669"/>
    <property type="project" value="TreeGrafter"/>
</dbReference>
<feature type="domain" description="AMP-binding enzyme C-terminal" evidence="6">
    <location>
        <begin position="465"/>
        <end position="541"/>
    </location>
</feature>
<accession>A0A5N0EFL2</accession>
<dbReference type="Pfam" id="PF00501">
    <property type="entry name" value="AMP-binding"/>
    <property type="match status" value="1"/>
</dbReference>
<dbReference type="Gene3D" id="3.30.300.30">
    <property type="match status" value="1"/>
</dbReference>
<feature type="domain" description="AMP-dependent synthetase/ligase" evidence="5">
    <location>
        <begin position="49"/>
        <end position="383"/>
    </location>
</feature>
<keyword evidence="2" id="KW-0436">Ligase</keyword>